<comment type="caution">
    <text evidence="1">The sequence shown here is derived from an EMBL/GenBank/DDBJ whole genome shotgun (WGS) entry which is preliminary data.</text>
</comment>
<dbReference type="Proteomes" id="UP000034215">
    <property type="component" value="Unassembled WGS sequence"/>
</dbReference>
<evidence type="ECO:0000313" key="2">
    <source>
        <dbReference type="Proteomes" id="UP000034215"/>
    </source>
</evidence>
<accession>A0A0G0U3X3</accession>
<dbReference type="AlphaFoldDB" id="A0A0G0U3X3"/>
<evidence type="ECO:0008006" key="3">
    <source>
        <dbReference type="Google" id="ProtNLM"/>
    </source>
</evidence>
<dbReference type="Gene3D" id="1.10.1200.10">
    <property type="entry name" value="ACP-like"/>
    <property type="match status" value="1"/>
</dbReference>
<gene>
    <name evidence="1" type="ORF">UT76_C0004G0015</name>
</gene>
<evidence type="ECO:0000313" key="1">
    <source>
        <dbReference type="EMBL" id="KKR44852.1"/>
    </source>
</evidence>
<protein>
    <recommendedName>
        <fullName evidence="3">Carrier domain-containing protein</fullName>
    </recommendedName>
</protein>
<dbReference type="EMBL" id="LBYA01000004">
    <property type="protein sequence ID" value="KKR44852.1"/>
    <property type="molecule type" value="Genomic_DNA"/>
</dbReference>
<sequence length="80" mass="9349">MNKEYNEISESTKKELANFLGIEPEDIENDFSLTEDLHMKPTDLTDFMEMLSKMNFDTDKIDLTEIETFSDLIDALTQHQ</sequence>
<name>A0A0G0U3X3_9BACT</name>
<proteinExistence type="predicted"/>
<reference evidence="1 2" key="1">
    <citation type="journal article" date="2015" name="Nature">
        <title>rRNA introns, odd ribosomes, and small enigmatic genomes across a large radiation of phyla.</title>
        <authorList>
            <person name="Brown C.T."/>
            <person name="Hug L.A."/>
            <person name="Thomas B.C."/>
            <person name="Sharon I."/>
            <person name="Castelle C.J."/>
            <person name="Singh A."/>
            <person name="Wilkins M.J."/>
            <person name="Williams K.H."/>
            <person name="Banfield J.F."/>
        </authorList>
    </citation>
    <scope>NUCLEOTIDE SEQUENCE [LARGE SCALE GENOMIC DNA]</scope>
</reference>
<dbReference type="InterPro" id="IPR036736">
    <property type="entry name" value="ACP-like_sf"/>
</dbReference>
<organism evidence="1 2">
    <name type="scientific">Candidatus Woesebacteria bacterium GW2011_GWB1_40_12</name>
    <dbReference type="NCBI Taxonomy" id="1618576"/>
    <lineage>
        <taxon>Bacteria</taxon>
        <taxon>Candidatus Woeseibacteriota</taxon>
    </lineage>
</organism>
<dbReference type="SUPFAM" id="SSF47336">
    <property type="entry name" value="ACP-like"/>
    <property type="match status" value="1"/>
</dbReference>